<dbReference type="Gene3D" id="3.30.710.10">
    <property type="entry name" value="Potassium Channel Kv1.1, Chain A"/>
    <property type="match status" value="1"/>
</dbReference>
<sequence length="592" mass="67494">MSSNRLHHQKSNSNPGEIKHTAFLSEHIGALFLNNNYSDLTLKIEDNELHAHKVILAARSEYFRALLYGGLRESTQNEIVIKDSSVEAFTALLKYIYTGFITLNNLKEDLILEILGLAHQYGFVDLEAAISDFLKQALTIENCCLIYDSARLFNLKFLVQVSAAFIDEHVLQIIKHDSFVQLSLASVKMLISRDSFFAPEIDIFMAVRSWIEANPDVSADDQLSVLSVVRLPLMSLNELLTIVRPTGLLSPETILDAIELQTVPQTDKISYRGLLQPEVNMASLKLGTIVLQGEMKSALLDGNSNHYDMERGYTRHSITTPDDPGILIKLGSQCIVNHIQLLLWDKDLRSYSYYIEVSIDQKDWTRVVDHTQYYCRSWQYLYFEPRVVKFVRIVGTNNTVNKVFHIVSFEIMFTNKSFCMENGLVVPKYNVATSNFSASVIEGVSRTRNSLLDGNTQFYDWESGYTCHQLGSGCILIQLGQPYLIDSMRMLLWDCDDRTYSYFIEVSVNMWDWELIVDKSHEMCSSWQTLFFDRRPIVFIRITGTRNSANEVFHLVHFECPAQTDETPCKVAKKSSMATSSSRSEPDEVTAV</sequence>
<evidence type="ECO:0000259" key="2">
    <source>
        <dbReference type="PROSITE" id="PS50097"/>
    </source>
</evidence>
<protein>
    <recommendedName>
        <fullName evidence="2">BTB domain-containing protein</fullName>
    </recommendedName>
</protein>
<evidence type="ECO:0000313" key="3">
    <source>
        <dbReference type="EMBL" id="KAK7604535.1"/>
    </source>
</evidence>
<dbReference type="GO" id="GO:0008344">
    <property type="term" value="P:adult locomotory behavior"/>
    <property type="evidence" value="ECO:0007669"/>
    <property type="project" value="TreeGrafter"/>
</dbReference>
<dbReference type="EMBL" id="JBBCAQ010000003">
    <property type="protein sequence ID" value="KAK7604535.1"/>
    <property type="molecule type" value="Genomic_DNA"/>
</dbReference>
<dbReference type="Pfam" id="PF00754">
    <property type="entry name" value="F5_F8_type_C"/>
    <property type="match status" value="1"/>
</dbReference>
<dbReference type="GO" id="GO:0048512">
    <property type="term" value="P:circadian behavior"/>
    <property type="evidence" value="ECO:0007669"/>
    <property type="project" value="TreeGrafter"/>
</dbReference>
<comment type="caution">
    <text evidence="3">The sequence shown here is derived from an EMBL/GenBank/DDBJ whole genome shotgun (WGS) entry which is preliminary data.</text>
</comment>
<feature type="domain" description="BTB" evidence="2">
    <location>
        <begin position="38"/>
        <end position="105"/>
    </location>
</feature>
<dbReference type="GO" id="GO:0005737">
    <property type="term" value="C:cytoplasm"/>
    <property type="evidence" value="ECO:0007669"/>
    <property type="project" value="TreeGrafter"/>
</dbReference>
<dbReference type="InterPro" id="IPR011333">
    <property type="entry name" value="SKP1/BTB/POZ_sf"/>
</dbReference>
<keyword evidence="4" id="KW-1185">Reference proteome</keyword>
<dbReference type="PANTHER" id="PTHR46306:SF1">
    <property type="entry name" value="BTB_POZ DOMAIN-CONTAINING PROTEIN 9"/>
    <property type="match status" value="1"/>
</dbReference>
<dbReference type="InterPro" id="IPR000210">
    <property type="entry name" value="BTB/POZ_dom"/>
</dbReference>
<dbReference type="FunFam" id="2.60.120.260:FF:000051">
    <property type="entry name" value="BTB/POZ domain-containing protein 9"/>
    <property type="match status" value="1"/>
</dbReference>
<dbReference type="InterPro" id="IPR011705">
    <property type="entry name" value="BACK"/>
</dbReference>
<evidence type="ECO:0000313" key="4">
    <source>
        <dbReference type="Proteomes" id="UP001367676"/>
    </source>
</evidence>
<dbReference type="GO" id="GO:0050804">
    <property type="term" value="P:modulation of chemical synaptic transmission"/>
    <property type="evidence" value="ECO:0007669"/>
    <property type="project" value="TreeGrafter"/>
</dbReference>
<reference evidence="3 4" key="1">
    <citation type="submission" date="2024-03" db="EMBL/GenBank/DDBJ databases">
        <title>Adaptation during the transition from Ophiocordyceps entomopathogen to insect associate is accompanied by gene loss and intensified selection.</title>
        <authorList>
            <person name="Ward C.M."/>
            <person name="Onetto C.A."/>
            <person name="Borneman A.R."/>
        </authorList>
    </citation>
    <scope>NUCLEOTIDE SEQUENCE [LARGE SCALE GENOMIC DNA]</scope>
    <source>
        <strain evidence="3">AWRI1</strain>
        <tissue evidence="3">Single Adult Female</tissue>
    </source>
</reference>
<dbReference type="SUPFAM" id="SSF49785">
    <property type="entry name" value="Galactose-binding domain-like"/>
    <property type="match status" value="2"/>
</dbReference>
<name>A0AAN9YBA6_9HEMI</name>
<organism evidence="3 4">
    <name type="scientific">Parthenolecanium corni</name>
    <dbReference type="NCBI Taxonomy" id="536013"/>
    <lineage>
        <taxon>Eukaryota</taxon>
        <taxon>Metazoa</taxon>
        <taxon>Ecdysozoa</taxon>
        <taxon>Arthropoda</taxon>
        <taxon>Hexapoda</taxon>
        <taxon>Insecta</taxon>
        <taxon>Pterygota</taxon>
        <taxon>Neoptera</taxon>
        <taxon>Paraneoptera</taxon>
        <taxon>Hemiptera</taxon>
        <taxon>Sternorrhyncha</taxon>
        <taxon>Coccoidea</taxon>
        <taxon>Coccidae</taxon>
        <taxon>Parthenolecanium</taxon>
    </lineage>
</organism>
<dbReference type="Pfam" id="PF00651">
    <property type="entry name" value="BTB"/>
    <property type="match status" value="1"/>
</dbReference>
<dbReference type="FunFam" id="1.25.40.420:FF:000005">
    <property type="entry name" value="BTB/POZ domain-containing protein 9"/>
    <property type="match status" value="1"/>
</dbReference>
<dbReference type="Gene3D" id="2.60.120.260">
    <property type="entry name" value="Galactose-binding domain-like"/>
    <property type="match status" value="2"/>
</dbReference>
<dbReference type="Proteomes" id="UP001367676">
    <property type="component" value="Unassembled WGS sequence"/>
</dbReference>
<evidence type="ECO:0000256" key="1">
    <source>
        <dbReference type="SAM" id="MobiDB-lite"/>
    </source>
</evidence>
<dbReference type="InterPro" id="IPR052407">
    <property type="entry name" value="BTB_POZ_domain_cont_9"/>
</dbReference>
<dbReference type="PROSITE" id="PS50097">
    <property type="entry name" value="BTB"/>
    <property type="match status" value="1"/>
</dbReference>
<feature type="region of interest" description="Disordered" evidence="1">
    <location>
        <begin position="573"/>
        <end position="592"/>
    </location>
</feature>
<dbReference type="InterPro" id="IPR000421">
    <property type="entry name" value="FA58C"/>
</dbReference>
<dbReference type="CDD" id="cd18287">
    <property type="entry name" value="BTB_POZ_BTBD9"/>
    <property type="match status" value="1"/>
</dbReference>
<dbReference type="SMART" id="SM00875">
    <property type="entry name" value="BACK"/>
    <property type="match status" value="1"/>
</dbReference>
<proteinExistence type="predicted"/>
<dbReference type="InterPro" id="IPR008979">
    <property type="entry name" value="Galactose-bd-like_sf"/>
</dbReference>
<dbReference type="Gene3D" id="1.25.40.420">
    <property type="match status" value="1"/>
</dbReference>
<dbReference type="PANTHER" id="PTHR46306">
    <property type="entry name" value="BTB/POZ DOMAIN-CONTAINING PROTEIN 9"/>
    <property type="match status" value="1"/>
</dbReference>
<gene>
    <name evidence="3" type="ORF">V9T40_005721</name>
</gene>
<dbReference type="AlphaFoldDB" id="A0AAN9YBA6"/>
<accession>A0AAN9YBA6</accession>
<dbReference type="SMART" id="SM00225">
    <property type="entry name" value="BTB"/>
    <property type="match status" value="1"/>
</dbReference>
<dbReference type="SUPFAM" id="SSF54695">
    <property type="entry name" value="POZ domain"/>
    <property type="match status" value="1"/>
</dbReference>
<dbReference type="Pfam" id="PF07707">
    <property type="entry name" value="BACK"/>
    <property type="match status" value="1"/>
</dbReference>